<feature type="compositionally biased region" description="Polar residues" evidence="4">
    <location>
        <begin position="219"/>
        <end position="231"/>
    </location>
</feature>
<proteinExistence type="inferred from homology"/>
<dbReference type="GO" id="GO:0070628">
    <property type="term" value="F:proteasome binding"/>
    <property type="evidence" value="ECO:0007669"/>
    <property type="project" value="TreeGrafter"/>
</dbReference>
<reference evidence="5 6" key="1">
    <citation type="journal article" date="2020" name="ISME J.">
        <title>Uncovering the hidden diversity of litter-decomposition mechanisms in mushroom-forming fungi.</title>
        <authorList>
            <person name="Floudas D."/>
            <person name="Bentzer J."/>
            <person name="Ahren D."/>
            <person name="Johansson T."/>
            <person name="Persson P."/>
            <person name="Tunlid A."/>
        </authorList>
    </citation>
    <scope>NUCLEOTIDE SEQUENCE [LARGE SCALE GENOMIC DNA]</scope>
    <source>
        <strain evidence="5 6">CBS 175.51</strain>
    </source>
</reference>
<dbReference type="OrthoDB" id="10061064at2759"/>
<dbReference type="GO" id="GO:0031144">
    <property type="term" value="P:proteasome localization"/>
    <property type="evidence" value="ECO:0007669"/>
    <property type="project" value="UniProtKB-UniRule"/>
</dbReference>
<feature type="compositionally biased region" description="Polar residues" evidence="4">
    <location>
        <begin position="61"/>
        <end position="71"/>
    </location>
</feature>
<dbReference type="GO" id="GO:0071630">
    <property type="term" value="P:nuclear protein quality control by the ubiquitin-proteasome system"/>
    <property type="evidence" value="ECO:0007669"/>
    <property type="project" value="UniProtKB-UniRule"/>
</dbReference>
<keyword evidence="6" id="KW-1185">Reference proteome</keyword>
<comment type="subcellular location">
    <subcellularLocation>
        <location evidence="3">Cytoplasm</location>
    </subcellularLocation>
    <subcellularLocation>
        <location evidence="3">Nucleus</location>
    </subcellularLocation>
</comment>
<keyword evidence="3" id="KW-0963">Cytoplasm</keyword>
<gene>
    <name evidence="5" type="ORF">D9611_003132</name>
</gene>
<feature type="region of interest" description="Disordered" evidence="4">
    <location>
        <begin position="27"/>
        <end position="138"/>
    </location>
</feature>
<dbReference type="Proteomes" id="UP000541558">
    <property type="component" value="Unassembled WGS sequence"/>
</dbReference>
<keyword evidence="3" id="KW-0813">Transport</keyword>
<feature type="compositionally biased region" description="Basic and acidic residues" evidence="4">
    <location>
        <begin position="91"/>
        <end position="106"/>
    </location>
</feature>
<sequence>MTNVLHGHIDFQPRPVSHAPSPFGFGFGLGASSSPLRPVASSSWGAPPTPGHTNVAAFHQLASSMNQSAMRTSKRRHDFEDDLDSQSQSGGRDESMDRSPTPERPKRAAPKRARLVPTNNGGDKENGSSTPTKASGGSQDEIDVGVLLASLPTQSLLPLFLKLMKSRPELKSDVLSMIPKPTLETALQALEQASKKLKDAYPYSSAPSSSTSFGFGSSMQHSHFSQPQPNQGGMRDSYILSRIQPHITEFVSCCISYLPYFTSNQSSEPQPAPGSHLTQAIQSMHKQTSHPVETFTFLSRVMTQILSFPPLAISSIPPHLLHRLVVEWQTWVDVIDNIVNKQGGMFGSEAVRGWEGVLDELANSRAVEVSTAMRPVRDKWVVKVGWLLGRQAPHAMDEH</sequence>
<evidence type="ECO:0000256" key="2">
    <source>
        <dbReference type="ARBA" id="ARBA00023242"/>
    </source>
</evidence>
<comment type="function">
    <text evidence="3">Involved in ubiquitin-mediated protein degradation. Regulatory factor in the ubiquitin/proteasome pathway that controls the turnover of proteasome substrates. Targets proteasomes to the nucleus and facilitates the degradation of nuclear proteins.</text>
</comment>
<comment type="subunit">
    <text evidence="3">Binds the proteasome.</text>
</comment>
<accession>A0A8H5FHM4</accession>
<organism evidence="5 6">
    <name type="scientific">Ephemerocybe angulata</name>
    <dbReference type="NCBI Taxonomy" id="980116"/>
    <lineage>
        <taxon>Eukaryota</taxon>
        <taxon>Fungi</taxon>
        <taxon>Dikarya</taxon>
        <taxon>Basidiomycota</taxon>
        <taxon>Agaricomycotina</taxon>
        <taxon>Agaricomycetes</taxon>
        <taxon>Agaricomycetidae</taxon>
        <taxon>Agaricales</taxon>
        <taxon>Agaricineae</taxon>
        <taxon>Psathyrellaceae</taxon>
        <taxon>Ephemerocybe</taxon>
    </lineage>
</organism>
<evidence type="ECO:0000313" key="5">
    <source>
        <dbReference type="EMBL" id="KAF5337106.1"/>
    </source>
</evidence>
<keyword evidence="3" id="KW-0653">Protein transport</keyword>
<dbReference type="InterPro" id="IPR038422">
    <property type="entry name" value="Cut8/Sts1_sf"/>
</dbReference>
<dbReference type="AlphaFoldDB" id="A0A8H5FHM4"/>
<keyword evidence="2 3" id="KW-0539">Nucleus</keyword>
<feature type="compositionally biased region" description="Polar residues" evidence="4">
    <location>
        <begin position="117"/>
        <end position="138"/>
    </location>
</feature>
<dbReference type="GO" id="GO:0005737">
    <property type="term" value="C:cytoplasm"/>
    <property type="evidence" value="ECO:0007669"/>
    <property type="project" value="UniProtKB-SubCell"/>
</dbReference>
<dbReference type="PANTHER" id="PTHR28032:SF1">
    <property type="entry name" value="FI02826P"/>
    <property type="match status" value="1"/>
</dbReference>
<dbReference type="GO" id="GO:0031965">
    <property type="term" value="C:nuclear membrane"/>
    <property type="evidence" value="ECO:0007669"/>
    <property type="project" value="TreeGrafter"/>
</dbReference>
<name>A0A8H5FHM4_9AGAR</name>
<dbReference type="InterPro" id="IPR013868">
    <property type="entry name" value="Cut8/Sts1_fam"/>
</dbReference>
<feature type="compositionally biased region" description="Low complexity" evidence="4">
    <location>
        <begin position="27"/>
        <end position="43"/>
    </location>
</feature>
<protein>
    <recommendedName>
        <fullName evidence="3">Tethering factor for nuclear proteasome STS1</fullName>
    </recommendedName>
</protein>
<comment type="caution">
    <text evidence="5">The sequence shown here is derived from an EMBL/GenBank/DDBJ whole genome shotgun (WGS) entry which is preliminary data.</text>
</comment>
<feature type="region of interest" description="Disordered" evidence="4">
    <location>
        <begin position="216"/>
        <end position="235"/>
    </location>
</feature>
<comment type="similarity">
    <text evidence="1 3">Belongs to the cut8/STS1 family.</text>
</comment>
<evidence type="ECO:0000256" key="1">
    <source>
        <dbReference type="ARBA" id="ARBA00006199"/>
    </source>
</evidence>
<evidence type="ECO:0000256" key="3">
    <source>
        <dbReference type="RuleBase" id="RU368013"/>
    </source>
</evidence>
<dbReference type="EMBL" id="JAACJK010000057">
    <property type="protein sequence ID" value="KAF5337106.1"/>
    <property type="molecule type" value="Genomic_DNA"/>
</dbReference>
<evidence type="ECO:0000256" key="4">
    <source>
        <dbReference type="SAM" id="MobiDB-lite"/>
    </source>
</evidence>
<dbReference type="PANTHER" id="PTHR28032">
    <property type="entry name" value="FI02826P"/>
    <property type="match status" value="1"/>
</dbReference>
<dbReference type="GO" id="GO:0015031">
    <property type="term" value="P:protein transport"/>
    <property type="evidence" value="ECO:0007669"/>
    <property type="project" value="UniProtKB-UniRule"/>
</dbReference>
<evidence type="ECO:0000313" key="6">
    <source>
        <dbReference type="Proteomes" id="UP000541558"/>
    </source>
</evidence>
<dbReference type="Gene3D" id="1.20.58.1590">
    <property type="entry name" value="Tethering factor for nuclear proteasome Cut8/Sts1"/>
    <property type="match status" value="1"/>
</dbReference>
<dbReference type="Pfam" id="PF08559">
    <property type="entry name" value="Cut8"/>
    <property type="match status" value="1"/>
</dbReference>